<feature type="binding site" evidence="2">
    <location>
        <begin position="32"/>
        <end position="35"/>
    </location>
    <ligand>
        <name>substrate</name>
    </ligand>
</feature>
<evidence type="ECO:0000256" key="1">
    <source>
        <dbReference type="ARBA" id="ARBA00022679"/>
    </source>
</evidence>
<feature type="binding site" evidence="2">
    <location>
        <begin position="205"/>
        <end position="207"/>
    </location>
    <ligand>
        <name>substrate</name>
    </ligand>
</feature>
<dbReference type="CDD" id="cd00475">
    <property type="entry name" value="Cis_IPPS"/>
    <property type="match status" value="1"/>
</dbReference>
<feature type="binding site" evidence="2">
    <location>
        <position position="36"/>
    </location>
    <ligand>
        <name>substrate</name>
    </ligand>
</feature>
<dbReference type="PROSITE" id="PS01066">
    <property type="entry name" value="UPP_SYNTHASE"/>
    <property type="match status" value="1"/>
</dbReference>
<dbReference type="PANTHER" id="PTHR10291:SF0">
    <property type="entry name" value="DEHYDRODOLICHYL DIPHOSPHATE SYNTHASE 2"/>
    <property type="match status" value="1"/>
</dbReference>
<dbReference type="NCBIfam" id="TIGR00055">
    <property type="entry name" value="uppS"/>
    <property type="match status" value="1"/>
</dbReference>
<keyword evidence="4" id="KW-1185">Reference proteome</keyword>
<accession>A0ABP8VB36</accession>
<protein>
    <recommendedName>
        <fullName evidence="2">Ditrans,polycis-undecaprenyl-diphosphate synthase ((2E,6E)-farnesyl-diphosphate specific)</fullName>
        <ecNumber evidence="2">2.5.1.31</ecNumber>
    </recommendedName>
    <alternativeName>
        <fullName evidence="2">Ditrans,polycis-undecaprenylcistransferase</fullName>
    </alternativeName>
    <alternativeName>
        <fullName evidence="2">Undecaprenyl diphosphate synthase</fullName>
        <shortName evidence="2">UDS</shortName>
    </alternativeName>
    <alternativeName>
        <fullName evidence="2">Undecaprenyl pyrophosphate synthase</fullName>
        <shortName evidence="2">UPP synthase</shortName>
    </alternativeName>
</protein>
<sequence>MAEPPASPSFTVSGTDIPADRIPRHVAIIMDGNNRWAKKRHLPGVAGHRAGVEAVRKVIEACGEYGIRVLTLFAFSSENWKRPADEVGALMDLFLRALQREVRKLHRHHIRLKVIGDVSSFSPAIQQRIREAEALTAENARVTLVIAASYGGQWDIVQAAQKLASEVQRGALEPEAITVDRFEAALSTGELPPPDLLIRTSGEHRISNFLLWQCAYSELYFSDLLWPDFGPEEFHRAIVDYSQRQRRYGKTSEQLEAESTC</sequence>
<dbReference type="PANTHER" id="PTHR10291">
    <property type="entry name" value="DEHYDRODOLICHYL DIPHOSPHATE SYNTHASE FAMILY MEMBER"/>
    <property type="match status" value="1"/>
</dbReference>
<dbReference type="InterPro" id="IPR001441">
    <property type="entry name" value="UPP_synth-like"/>
</dbReference>
<dbReference type="SUPFAM" id="SSF64005">
    <property type="entry name" value="Undecaprenyl diphosphate synthase"/>
    <property type="match status" value="1"/>
</dbReference>
<feature type="binding site" evidence="2">
    <location>
        <position position="199"/>
    </location>
    <ligand>
        <name>substrate</name>
    </ligand>
</feature>
<keyword evidence="2" id="KW-0479">Metal-binding</keyword>
<dbReference type="Pfam" id="PF01255">
    <property type="entry name" value="Prenyltransf"/>
    <property type="match status" value="1"/>
</dbReference>
<feature type="binding site" evidence="2">
    <location>
        <position position="31"/>
    </location>
    <ligand>
        <name>Mg(2+)</name>
        <dbReference type="ChEBI" id="CHEBI:18420"/>
    </ligand>
</feature>
<comment type="cofactor">
    <cofactor evidence="2">
        <name>Mg(2+)</name>
        <dbReference type="ChEBI" id="CHEBI:18420"/>
    </cofactor>
    <text evidence="2">Binds 2 magnesium ions per subunit.</text>
</comment>
<dbReference type="Gene3D" id="3.40.1180.10">
    <property type="entry name" value="Decaprenyl diphosphate synthase-like"/>
    <property type="match status" value="1"/>
</dbReference>
<feature type="binding site" evidence="2">
    <location>
        <position position="82"/>
    </location>
    <ligand>
        <name>substrate</name>
    </ligand>
</feature>
<keyword evidence="2" id="KW-0460">Magnesium</keyword>
<keyword evidence="2" id="KW-0961">Cell wall biogenesis/degradation</keyword>
<reference evidence="4" key="1">
    <citation type="journal article" date="2019" name="Int. J. Syst. Evol. Microbiol.">
        <title>The Global Catalogue of Microorganisms (GCM) 10K type strain sequencing project: providing services to taxonomists for standard genome sequencing and annotation.</title>
        <authorList>
            <consortium name="The Broad Institute Genomics Platform"/>
            <consortium name="The Broad Institute Genome Sequencing Center for Infectious Disease"/>
            <person name="Wu L."/>
            <person name="Ma J."/>
        </authorList>
    </citation>
    <scope>NUCLEOTIDE SEQUENCE [LARGE SCALE GENOMIC DNA]</scope>
    <source>
        <strain evidence="4">JCM 17805</strain>
    </source>
</reference>
<evidence type="ECO:0000256" key="2">
    <source>
        <dbReference type="HAMAP-Rule" id="MF_01139"/>
    </source>
</evidence>
<feature type="binding site" evidence="2">
    <location>
        <begin position="76"/>
        <end position="78"/>
    </location>
    <ligand>
        <name>substrate</name>
    </ligand>
</feature>
<dbReference type="Proteomes" id="UP001500604">
    <property type="component" value="Unassembled WGS sequence"/>
</dbReference>
<dbReference type="InterPro" id="IPR018520">
    <property type="entry name" value="UPP_synth-like_CS"/>
</dbReference>
<name>A0ABP8VB36_9GAMM</name>
<feature type="binding site" evidence="2">
    <location>
        <position position="218"/>
    </location>
    <ligand>
        <name>Mg(2+)</name>
        <dbReference type="ChEBI" id="CHEBI:18420"/>
    </ligand>
</feature>
<comment type="caution">
    <text evidence="2">Lacks conserved residue(s) required for the propagation of feature annotation.</text>
</comment>
<comment type="function">
    <text evidence="2">Catalyzes the sequential condensation of isopentenyl diphosphate (IPP) with (2E,6E)-farnesyl diphosphate (E,E-FPP) to yield (2Z,6Z,10Z,14Z,18Z,22Z,26Z,30Z,34E,38E)-undecaprenyl diphosphate (di-trans,octa-cis-UPP). UPP is the precursor of glycosyl carrier lipid in the biosynthesis of bacterial cell wall polysaccharide components such as peptidoglycan and lipopolysaccharide.</text>
</comment>
<dbReference type="RefSeq" id="WP_345199427.1">
    <property type="nucleotide sequence ID" value="NZ_BAABFL010000481.1"/>
</dbReference>
<feature type="active site" evidence="2">
    <location>
        <position position="31"/>
    </location>
</feature>
<evidence type="ECO:0000313" key="3">
    <source>
        <dbReference type="EMBL" id="GAA4652793.1"/>
    </source>
</evidence>
<dbReference type="NCBIfam" id="NF011405">
    <property type="entry name" value="PRK14830.1"/>
    <property type="match status" value="1"/>
</dbReference>
<proteinExistence type="inferred from homology"/>
<evidence type="ECO:0000313" key="4">
    <source>
        <dbReference type="Proteomes" id="UP001500604"/>
    </source>
</evidence>
<dbReference type="InterPro" id="IPR036424">
    <property type="entry name" value="UPP_synth-like_sf"/>
</dbReference>
<keyword evidence="2" id="KW-0573">Peptidoglycan synthesis</keyword>
<comment type="caution">
    <text evidence="3">The sequence shown here is derived from an EMBL/GenBank/DDBJ whole genome shotgun (WGS) entry which is preliminary data.</text>
</comment>
<keyword evidence="2" id="KW-0133">Cell shape</keyword>
<feature type="binding site" evidence="2">
    <location>
        <position position="48"/>
    </location>
    <ligand>
        <name>substrate</name>
    </ligand>
</feature>
<feature type="binding site" evidence="2">
    <location>
        <position position="80"/>
    </location>
    <ligand>
        <name>substrate</name>
    </ligand>
</feature>
<comment type="similarity">
    <text evidence="2">Belongs to the UPP synthase family.</text>
</comment>
<dbReference type="EMBL" id="BAABFL010000481">
    <property type="protein sequence ID" value="GAA4652793.1"/>
    <property type="molecule type" value="Genomic_DNA"/>
</dbReference>
<dbReference type="EC" id="2.5.1.31" evidence="2"/>
<feature type="active site" description="Proton acceptor" evidence="2">
    <location>
        <position position="79"/>
    </location>
</feature>
<comment type="subunit">
    <text evidence="2">Homodimer.</text>
</comment>
<keyword evidence="1 2" id="KW-0808">Transferase</keyword>
<dbReference type="HAMAP" id="MF_01139">
    <property type="entry name" value="ISPT"/>
    <property type="match status" value="1"/>
</dbReference>
<comment type="catalytic activity">
    <reaction evidence="2">
        <text>8 isopentenyl diphosphate + (2E,6E)-farnesyl diphosphate = di-trans,octa-cis-undecaprenyl diphosphate + 8 diphosphate</text>
        <dbReference type="Rhea" id="RHEA:27551"/>
        <dbReference type="ChEBI" id="CHEBI:33019"/>
        <dbReference type="ChEBI" id="CHEBI:58405"/>
        <dbReference type="ChEBI" id="CHEBI:128769"/>
        <dbReference type="ChEBI" id="CHEBI:175763"/>
        <dbReference type="EC" id="2.5.1.31"/>
    </reaction>
</comment>
<gene>
    <name evidence="2 3" type="primary">uppS</name>
    <name evidence="3" type="ORF">GCM10023116_50770</name>
</gene>
<organism evidence="3 4">
    <name type="scientific">Kistimonas scapharcae</name>
    <dbReference type="NCBI Taxonomy" id="1036133"/>
    <lineage>
        <taxon>Bacteria</taxon>
        <taxon>Pseudomonadati</taxon>
        <taxon>Pseudomonadota</taxon>
        <taxon>Gammaproteobacteria</taxon>
        <taxon>Oceanospirillales</taxon>
        <taxon>Endozoicomonadaceae</taxon>
        <taxon>Kistimonas</taxon>
    </lineage>
</organism>